<name>A0AAD7IWZ0_9AGAR</name>
<feature type="region of interest" description="Disordered" evidence="2">
    <location>
        <begin position="85"/>
        <end position="135"/>
    </location>
</feature>
<feature type="compositionally biased region" description="Acidic residues" evidence="2">
    <location>
        <begin position="96"/>
        <end position="111"/>
    </location>
</feature>
<evidence type="ECO:0000313" key="3">
    <source>
        <dbReference type="EMBL" id="KAJ7738629.1"/>
    </source>
</evidence>
<keyword evidence="5" id="KW-1185">Reference proteome</keyword>
<comment type="caution">
    <text evidence="4">The sequence shown here is derived from an EMBL/GenBank/DDBJ whole genome shotgun (WGS) entry which is preliminary data.</text>
</comment>
<keyword evidence="1" id="KW-0175">Coiled coil</keyword>
<feature type="compositionally biased region" description="Polar residues" evidence="2">
    <location>
        <begin position="235"/>
        <end position="244"/>
    </location>
</feature>
<accession>A0AAD7IWZ0</accession>
<reference evidence="4" key="1">
    <citation type="submission" date="2023-03" db="EMBL/GenBank/DDBJ databases">
        <title>Massive genome expansion in bonnet fungi (Mycena s.s.) driven by repeated elements and novel gene families across ecological guilds.</title>
        <authorList>
            <consortium name="Lawrence Berkeley National Laboratory"/>
            <person name="Harder C.B."/>
            <person name="Miyauchi S."/>
            <person name="Viragh M."/>
            <person name="Kuo A."/>
            <person name="Thoen E."/>
            <person name="Andreopoulos B."/>
            <person name="Lu D."/>
            <person name="Skrede I."/>
            <person name="Drula E."/>
            <person name="Henrissat B."/>
            <person name="Morin E."/>
            <person name="Kohler A."/>
            <person name="Barry K."/>
            <person name="LaButti K."/>
            <person name="Morin E."/>
            <person name="Salamov A."/>
            <person name="Lipzen A."/>
            <person name="Mereny Z."/>
            <person name="Hegedus B."/>
            <person name="Baldrian P."/>
            <person name="Stursova M."/>
            <person name="Weitz H."/>
            <person name="Taylor A."/>
            <person name="Grigoriev I.V."/>
            <person name="Nagy L.G."/>
            <person name="Martin F."/>
            <person name="Kauserud H."/>
        </authorList>
    </citation>
    <scope>NUCLEOTIDE SEQUENCE</scope>
    <source>
        <strain evidence="4">CBHHK182m</strain>
    </source>
</reference>
<feature type="coiled-coil region" evidence="1">
    <location>
        <begin position="186"/>
        <end position="216"/>
    </location>
</feature>
<gene>
    <name evidence="4" type="ORF">B0H16DRAFT_1548643</name>
    <name evidence="3" type="ORF">B0H16DRAFT_1729864</name>
</gene>
<proteinExistence type="predicted"/>
<dbReference type="EMBL" id="JARKIB010000063">
    <property type="protein sequence ID" value="KAJ7751047.1"/>
    <property type="molecule type" value="Genomic_DNA"/>
</dbReference>
<dbReference type="EMBL" id="JARKIB010000111">
    <property type="protein sequence ID" value="KAJ7738629.1"/>
    <property type="molecule type" value="Genomic_DNA"/>
</dbReference>
<organism evidence="4 5">
    <name type="scientific">Mycena metata</name>
    <dbReference type="NCBI Taxonomy" id="1033252"/>
    <lineage>
        <taxon>Eukaryota</taxon>
        <taxon>Fungi</taxon>
        <taxon>Dikarya</taxon>
        <taxon>Basidiomycota</taxon>
        <taxon>Agaricomycotina</taxon>
        <taxon>Agaricomycetes</taxon>
        <taxon>Agaricomycetidae</taxon>
        <taxon>Agaricales</taxon>
        <taxon>Marasmiineae</taxon>
        <taxon>Mycenaceae</taxon>
        <taxon>Mycena</taxon>
    </lineage>
</organism>
<sequence length="244" mass="26407">MHPDATSPAKPRCHQCEAACVMMATSTSRIPSSMEAAVAQEMEHKLSTSKCTWRLHPVLLVPSCTPTCNVCSSYIDHLARGYAGTADPDAPCETTTDPEEEDDSDDADSDDGASPWRPPTPSDFLLDTGGDEEAVDPQMPNLFLLQCAHGRAATHDLFRADPQALGRAQSKVASRLEKMAAVDGQLDSIRVRASAIEREIQELKRARARVESMRAMLYRPKSPEIPQTLDGAAAGSQNNCSSHC</sequence>
<feature type="compositionally biased region" description="Low complexity" evidence="2">
    <location>
        <begin position="85"/>
        <end position="95"/>
    </location>
</feature>
<evidence type="ECO:0000313" key="4">
    <source>
        <dbReference type="EMBL" id="KAJ7751047.1"/>
    </source>
</evidence>
<evidence type="ECO:0000313" key="5">
    <source>
        <dbReference type="Proteomes" id="UP001215598"/>
    </source>
</evidence>
<protein>
    <submittedName>
        <fullName evidence="4">Uncharacterized protein</fullName>
    </submittedName>
</protein>
<evidence type="ECO:0000256" key="1">
    <source>
        <dbReference type="SAM" id="Coils"/>
    </source>
</evidence>
<dbReference type="Proteomes" id="UP001215598">
    <property type="component" value="Unassembled WGS sequence"/>
</dbReference>
<feature type="region of interest" description="Disordered" evidence="2">
    <location>
        <begin position="221"/>
        <end position="244"/>
    </location>
</feature>
<evidence type="ECO:0000256" key="2">
    <source>
        <dbReference type="SAM" id="MobiDB-lite"/>
    </source>
</evidence>
<dbReference type="AlphaFoldDB" id="A0AAD7IWZ0"/>